<protein>
    <submittedName>
        <fullName evidence="3">DUF3558 domain-containing protein</fullName>
    </submittedName>
</protein>
<accession>A0ABV9Y3Q3</accession>
<dbReference type="Pfam" id="PF12079">
    <property type="entry name" value="DUF3558"/>
    <property type="match status" value="1"/>
</dbReference>
<organism evidence="3 4">
    <name type="scientific">Saccharothrix xinjiangensis</name>
    <dbReference type="NCBI Taxonomy" id="204798"/>
    <lineage>
        <taxon>Bacteria</taxon>
        <taxon>Bacillati</taxon>
        <taxon>Actinomycetota</taxon>
        <taxon>Actinomycetes</taxon>
        <taxon>Pseudonocardiales</taxon>
        <taxon>Pseudonocardiaceae</taxon>
        <taxon>Saccharothrix</taxon>
    </lineage>
</organism>
<feature type="signal peptide" evidence="2">
    <location>
        <begin position="1"/>
        <end position="27"/>
    </location>
</feature>
<feature type="chain" id="PRO_5046635118" evidence="2">
    <location>
        <begin position="28"/>
        <end position="197"/>
    </location>
</feature>
<evidence type="ECO:0000313" key="4">
    <source>
        <dbReference type="Proteomes" id="UP001595833"/>
    </source>
</evidence>
<reference evidence="4" key="1">
    <citation type="journal article" date="2019" name="Int. J. Syst. Evol. Microbiol.">
        <title>The Global Catalogue of Microorganisms (GCM) 10K type strain sequencing project: providing services to taxonomists for standard genome sequencing and annotation.</title>
        <authorList>
            <consortium name="The Broad Institute Genomics Platform"/>
            <consortium name="The Broad Institute Genome Sequencing Center for Infectious Disease"/>
            <person name="Wu L."/>
            <person name="Ma J."/>
        </authorList>
    </citation>
    <scope>NUCLEOTIDE SEQUENCE [LARGE SCALE GENOMIC DNA]</scope>
    <source>
        <strain evidence="4">KCTC 12848</strain>
    </source>
</reference>
<dbReference type="Proteomes" id="UP001595833">
    <property type="component" value="Unassembled WGS sequence"/>
</dbReference>
<dbReference type="InterPro" id="IPR024520">
    <property type="entry name" value="DUF3558"/>
</dbReference>
<name>A0ABV9Y3Q3_9PSEU</name>
<evidence type="ECO:0000256" key="2">
    <source>
        <dbReference type="SAM" id="SignalP"/>
    </source>
</evidence>
<evidence type="ECO:0000256" key="1">
    <source>
        <dbReference type="SAM" id="MobiDB-lite"/>
    </source>
</evidence>
<dbReference type="EMBL" id="JBHSJB010000019">
    <property type="protein sequence ID" value="MFC5056347.1"/>
    <property type="molecule type" value="Genomic_DNA"/>
</dbReference>
<keyword evidence="4" id="KW-1185">Reference proteome</keyword>
<gene>
    <name evidence="3" type="ORF">ACFPFM_21620</name>
</gene>
<sequence>MRRAVPLLAALVLLAGCSRITGGSATAGDREPEPTRTTGAGSSEPTSPSKAPVDRPKKIDVAAVDPCATLTEAQRALFGATGEPRPGTATTYQSPTCNFSREDHRWGFRVTTVTTTGISWYTDGSFAVEPEHLEVGGFPAVLGRAPGDDEVCFLGVDVADGQMVDVQVSSFEDVPADELCRLAPQIAGAVVETIANK</sequence>
<keyword evidence="2" id="KW-0732">Signal</keyword>
<dbReference type="PROSITE" id="PS51257">
    <property type="entry name" value="PROKAR_LIPOPROTEIN"/>
    <property type="match status" value="1"/>
</dbReference>
<feature type="compositionally biased region" description="Polar residues" evidence="1">
    <location>
        <begin position="35"/>
        <end position="49"/>
    </location>
</feature>
<evidence type="ECO:0000313" key="3">
    <source>
        <dbReference type="EMBL" id="MFC5056347.1"/>
    </source>
</evidence>
<comment type="caution">
    <text evidence="3">The sequence shown here is derived from an EMBL/GenBank/DDBJ whole genome shotgun (WGS) entry which is preliminary data.</text>
</comment>
<dbReference type="RefSeq" id="WP_344034692.1">
    <property type="nucleotide sequence ID" value="NZ_BAAAKE010000001.1"/>
</dbReference>
<feature type="region of interest" description="Disordered" evidence="1">
    <location>
        <begin position="22"/>
        <end position="56"/>
    </location>
</feature>
<proteinExistence type="predicted"/>